<evidence type="ECO:0008006" key="4">
    <source>
        <dbReference type="Google" id="ProtNLM"/>
    </source>
</evidence>
<protein>
    <recommendedName>
        <fullName evidence="4">Cytochrome C and Quinol oxidase polypeptide I</fullName>
    </recommendedName>
</protein>
<keyword evidence="1" id="KW-0472">Membrane</keyword>
<evidence type="ECO:0000313" key="2">
    <source>
        <dbReference type="EMBL" id="SEV93077.1"/>
    </source>
</evidence>
<dbReference type="OrthoDB" id="2452746at2"/>
<organism evidence="2 3">
    <name type="scientific">Aliicoccus persicus</name>
    <dbReference type="NCBI Taxonomy" id="930138"/>
    <lineage>
        <taxon>Bacteria</taxon>
        <taxon>Bacillati</taxon>
        <taxon>Bacillota</taxon>
        <taxon>Bacilli</taxon>
        <taxon>Bacillales</taxon>
        <taxon>Staphylococcaceae</taxon>
        <taxon>Aliicoccus</taxon>
    </lineage>
</organism>
<gene>
    <name evidence="2" type="ORF">SAMN05192557_0838</name>
</gene>
<reference evidence="2 3" key="1">
    <citation type="submission" date="2016-10" db="EMBL/GenBank/DDBJ databases">
        <authorList>
            <person name="Varghese N."/>
            <person name="Submissions S."/>
        </authorList>
    </citation>
    <scope>NUCLEOTIDE SEQUENCE [LARGE SCALE GENOMIC DNA]</scope>
    <source>
        <strain evidence="2 3">IBRC-M10081</strain>
    </source>
</reference>
<feature type="transmembrane region" description="Helical" evidence="1">
    <location>
        <begin position="101"/>
        <end position="123"/>
    </location>
</feature>
<dbReference type="Proteomes" id="UP000243605">
    <property type="component" value="Unassembled WGS sequence"/>
</dbReference>
<keyword evidence="1" id="KW-1133">Transmembrane helix</keyword>
<accession>A0A662Z490</accession>
<dbReference type="EMBL" id="FOIT01000002">
    <property type="protein sequence ID" value="SEV93077.1"/>
    <property type="molecule type" value="Genomic_DNA"/>
</dbReference>
<keyword evidence="1" id="KW-0812">Transmembrane</keyword>
<proteinExistence type="predicted"/>
<keyword evidence="3" id="KW-1185">Reference proteome</keyword>
<dbReference type="AlphaFoldDB" id="A0A662Z490"/>
<feature type="transmembrane region" description="Helical" evidence="1">
    <location>
        <begin position="39"/>
        <end position="56"/>
    </location>
</feature>
<evidence type="ECO:0000313" key="3">
    <source>
        <dbReference type="Proteomes" id="UP000243605"/>
    </source>
</evidence>
<sequence length="127" mass="13687">MRNYSKVLLVTAAIFGLVGTVIGAHMAGAGSYAFRPIHAHILVSGFLALSVFALFYKVFTPKNQLLSIIHVWTAIIGNVGLVVGMYLHFLLDLPNAATLPVYIGGGVILLVSYAVFLIQTITLDTRK</sequence>
<evidence type="ECO:0000256" key="1">
    <source>
        <dbReference type="SAM" id="Phobius"/>
    </source>
</evidence>
<feature type="transmembrane region" description="Helical" evidence="1">
    <location>
        <begin position="68"/>
        <end position="89"/>
    </location>
</feature>
<name>A0A662Z490_9STAP</name>
<dbReference type="RefSeq" id="WP_091474184.1">
    <property type="nucleotide sequence ID" value="NZ_FOIT01000002.1"/>
</dbReference>